<reference evidence="1 2" key="1">
    <citation type="submission" date="2020-02" db="EMBL/GenBank/DDBJ databases">
        <authorList>
            <person name="Feng H."/>
        </authorList>
    </citation>
    <scope>NUCLEOTIDE SEQUENCE [LARGE SCALE GENOMIC DNA]</scope>
    <source>
        <strain evidence="1 2">Gsoil 114</strain>
    </source>
</reference>
<comment type="caution">
    <text evidence="1">The sequence shown here is derived from an EMBL/GenBank/DDBJ whole genome shotgun (WGS) entry which is preliminary data.</text>
</comment>
<dbReference type="Proteomes" id="UP000476934">
    <property type="component" value="Unassembled WGS sequence"/>
</dbReference>
<proteinExistence type="predicted"/>
<dbReference type="RefSeq" id="WP_163173748.1">
    <property type="nucleotide sequence ID" value="NZ_JAAIWK010000012.1"/>
</dbReference>
<keyword evidence="2" id="KW-1185">Reference proteome</keyword>
<evidence type="ECO:0008006" key="3">
    <source>
        <dbReference type="Google" id="ProtNLM"/>
    </source>
</evidence>
<accession>A0A6M0P655</accession>
<dbReference type="AlphaFoldDB" id="A0A6M0P655"/>
<name>A0A6M0P655_9BACI</name>
<reference evidence="1 2" key="2">
    <citation type="submission" date="2020-03" db="EMBL/GenBank/DDBJ databases">
        <title>Bacillus aquiflavi sp. nov., isolated from yellow water of strong flavor Chinese baijiu in Yibin region of China.</title>
        <authorList>
            <person name="Xie J."/>
        </authorList>
    </citation>
    <scope>NUCLEOTIDE SEQUENCE [LARGE SCALE GENOMIC DNA]</scope>
    <source>
        <strain evidence="1 2">Gsoil 114</strain>
    </source>
</reference>
<dbReference type="EMBL" id="JAAIWK010000012">
    <property type="protein sequence ID" value="NEY20031.1"/>
    <property type="molecule type" value="Genomic_DNA"/>
</dbReference>
<protein>
    <recommendedName>
        <fullName evidence="3">Resolvase HTH domain-containing protein</fullName>
    </recommendedName>
</protein>
<evidence type="ECO:0000313" key="1">
    <source>
        <dbReference type="EMBL" id="NEY20031.1"/>
    </source>
</evidence>
<gene>
    <name evidence="1" type="ORF">G4D61_08635</name>
</gene>
<evidence type="ECO:0000313" key="2">
    <source>
        <dbReference type="Proteomes" id="UP000476934"/>
    </source>
</evidence>
<sequence length="119" mass="13554">MYTIVVILLIAAIILFILSFFQKNGTEQVHQEVEELSMQFFQESYKLKKRLKVLEEELLGGEPFVSKTDLQHKKNKPINEILKSQVLALFNQGLSFEQIAKQSALSVDEVQSIIASNAK</sequence>
<organism evidence="1 2">
    <name type="scientific">Heyndrickxia ginsengihumi</name>
    <dbReference type="NCBI Taxonomy" id="363870"/>
    <lineage>
        <taxon>Bacteria</taxon>
        <taxon>Bacillati</taxon>
        <taxon>Bacillota</taxon>
        <taxon>Bacilli</taxon>
        <taxon>Bacillales</taxon>
        <taxon>Bacillaceae</taxon>
        <taxon>Heyndrickxia</taxon>
    </lineage>
</organism>